<proteinExistence type="predicted"/>
<gene>
    <name evidence="11" type="primary">PBRM1</name>
    <name evidence="11" type="ORF">Hypma_015839</name>
</gene>
<dbReference type="PANTHER" id="PTHR16062:SF19">
    <property type="entry name" value="PROTEIN POLYBROMO-1"/>
    <property type="match status" value="1"/>
</dbReference>
<comment type="caution">
    <text evidence="11">The sequence shown here is derived from an EMBL/GenBank/DDBJ whole genome shotgun (WGS) entry which is preliminary data.</text>
</comment>
<feature type="region of interest" description="Disordered" evidence="9">
    <location>
        <begin position="314"/>
        <end position="333"/>
    </location>
</feature>
<keyword evidence="6" id="KW-0804">Transcription</keyword>
<accession>A0A369KC00</accession>
<feature type="region of interest" description="Disordered" evidence="9">
    <location>
        <begin position="494"/>
        <end position="568"/>
    </location>
</feature>
<dbReference type="AlphaFoldDB" id="A0A369KC00"/>
<keyword evidence="3" id="KW-0156">Chromatin regulator</keyword>
<keyword evidence="12" id="KW-1185">Reference proteome</keyword>
<dbReference type="InParanoid" id="A0A369KC00"/>
<dbReference type="GO" id="GO:0006368">
    <property type="term" value="P:transcription elongation by RNA polymerase II"/>
    <property type="evidence" value="ECO:0007669"/>
    <property type="project" value="TreeGrafter"/>
</dbReference>
<reference evidence="11" key="1">
    <citation type="submission" date="2018-04" db="EMBL/GenBank/DDBJ databases">
        <title>Whole genome sequencing of Hypsizygus marmoreus.</title>
        <authorList>
            <person name="Choi I.-G."/>
            <person name="Min B."/>
            <person name="Kim J.-G."/>
            <person name="Kim S."/>
            <person name="Oh Y.-L."/>
            <person name="Kong W.-S."/>
            <person name="Park H."/>
            <person name="Jeong J."/>
            <person name="Song E.-S."/>
        </authorList>
    </citation>
    <scope>NUCLEOTIDE SEQUENCE [LARGE SCALE GENOMIC DNA]</scope>
    <source>
        <strain evidence="11">51987-8</strain>
    </source>
</reference>
<feature type="compositionally biased region" description="Basic residues" evidence="9">
    <location>
        <begin position="532"/>
        <end position="549"/>
    </location>
</feature>
<dbReference type="InterPro" id="IPR001487">
    <property type="entry name" value="Bromodomain"/>
</dbReference>
<dbReference type="STRING" id="39966.A0A369KC00"/>
<feature type="domain" description="Bromo" evidence="10">
    <location>
        <begin position="205"/>
        <end position="275"/>
    </location>
</feature>
<dbReference type="GO" id="GO:0003682">
    <property type="term" value="F:chromatin binding"/>
    <property type="evidence" value="ECO:0007669"/>
    <property type="project" value="TreeGrafter"/>
</dbReference>
<evidence type="ECO:0000256" key="6">
    <source>
        <dbReference type="ARBA" id="ARBA00023163"/>
    </source>
</evidence>
<dbReference type="EMBL" id="LUEZ02000010">
    <property type="protein sequence ID" value="RDB29274.1"/>
    <property type="molecule type" value="Genomic_DNA"/>
</dbReference>
<feature type="region of interest" description="Disordered" evidence="9">
    <location>
        <begin position="1"/>
        <end position="57"/>
    </location>
</feature>
<dbReference type="PROSITE" id="PS50014">
    <property type="entry name" value="BROMODOMAIN_2"/>
    <property type="match status" value="2"/>
</dbReference>
<evidence type="ECO:0000256" key="7">
    <source>
        <dbReference type="ARBA" id="ARBA00023242"/>
    </source>
</evidence>
<dbReference type="SMART" id="SM00297">
    <property type="entry name" value="BROMO"/>
    <property type="match status" value="2"/>
</dbReference>
<name>A0A369KC00_HYPMA</name>
<evidence type="ECO:0000256" key="8">
    <source>
        <dbReference type="PROSITE-ProRule" id="PRU00035"/>
    </source>
</evidence>
<dbReference type="Pfam" id="PF00439">
    <property type="entry name" value="Bromodomain"/>
    <property type="match status" value="2"/>
</dbReference>
<dbReference type="Gene3D" id="1.20.920.10">
    <property type="entry name" value="Bromodomain-like"/>
    <property type="match status" value="2"/>
</dbReference>
<keyword evidence="5 8" id="KW-0103">Bromodomain</keyword>
<dbReference type="OrthoDB" id="6017at2759"/>
<dbReference type="Proteomes" id="UP000076154">
    <property type="component" value="Unassembled WGS sequence"/>
</dbReference>
<dbReference type="PRINTS" id="PR00503">
    <property type="entry name" value="BROMODOMAIN"/>
</dbReference>
<evidence type="ECO:0000259" key="10">
    <source>
        <dbReference type="PROSITE" id="PS50014"/>
    </source>
</evidence>
<dbReference type="InterPro" id="IPR036427">
    <property type="entry name" value="Bromodomain-like_sf"/>
</dbReference>
<evidence type="ECO:0000256" key="2">
    <source>
        <dbReference type="ARBA" id="ARBA00022737"/>
    </source>
</evidence>
<evidence type="ECO:0000256" key="4">
    <source>
        <dbReference type="ARBA" id="ARBA00023015"/>
    </source>
</evidence>
<evidence type="ECO:0000256" key="3">
    <source>
        <dbReference type="ARBA" id="ARBA00022853"/>
    </source>
</evidence>
<dbReference type="InterPro" id="IPR037382">
    <property type="entry name" value="Rsc/polybromo"/>
</dbReference>
<feature type="region of interest" description="Disordered" evidence="9">
    <location>
        <begin position="164"/>
        <end position="186"/>
    </location>
</feature>
<evidence type="ECO:0000256" key="1">
    <source>
        <dbReference type="ARBA" id="ARBA00004123"/>
    </source>
</evidence>
<organism evidence="11 12">
    <name type="scientific">Hypsizygus marmoreus</name>
    <name type="common">White beech mushroom</name>
    <name type="synonym">Agaricus marmoreus</name>
    <dbReference type="NCBI Taxonomy" id="39966"/>
    <lineage>
        <taxon>Eukaryota</taxon>
        <taxon>Fungi</taxon>
        <taxon>Dikarya</taxon>
        <taxon>Basidiomycota</taxon>
        <taxon>Agaricomycotina</taxon>
        <taxon>Agaricomycetes</taxon>
        <taxon>Agaricomycetidae</taxon>
        <taxon>Agaricales</taxon>
        <taxon>Tricholomatineae</taxon>
        <taxon>Lyophyllaceae</taxon>
        <taxon>Hypsizygus</taxon>
    </lineage>
</organism>
<evidence type="ECO:0000313" key="11">
    <source>
        <dbReference type="EMBL" id="RDB29274.1"/>
    </source>
</evidence>
<dbReference type="GO" id="GO:0006338">
    <property type="term" value="P:chromatin remodeling"/>
    <property type="evidence" value="ECO:0007669"/>
    <property type="project" value="InterPro"/>
</dbReference>
<protein>
    <submittedName>
        <fullName evidence="11">Protein polybromo-1</fullName>
    </submittedName>
</protein>
<feature type="domain" description="Bromo" evidence="10">
    <location>
        <begin position="76"/>
        <end position="146"/>
    </location>
</feature>
<evidence type="ECO:0000256" key="5">
    <source>
        <dbReference type="ARBA" id="ARBA00023117"/>
    </source>
</evidence>
<feature type="compositionally biased region" description="Acidic residues" evidence="9">
    <location>
        <begin position="497"/>
        <end position="525"/>
    </location>
</feature>
<sequence>MSKRELGQLNASEVEGPRAKRRRETVGASSDVDVVQSDPVVPGKEDDGQEGGAKEEGVKELGLKLWQTVKDAVNKEGRTLSLDFLRRPSKRQYPDYYQLIQRPIALEDIKKQLENDGYSTLETVKQDFELCFNNAKQYNMKESDIWKDAKELLKLVHKTYNKMVPSDEDGENAEGDDRKNKSKAPNLTRLMKSRLHKLVAKTDDSGRILSVEFMDLPSKKEWPIYYKEIKRPQCLENIFKRVKRKEYHTAGEFAADVELVFANAMAFNQEHTGIWEDAKALRDYFRILMSDLPPPYALPEYTKPSNTKIKLKIPQPAQPTGPSSLNPPIQPSASSSLVVRVPATSHIKASPAPTPIPATVSLPIATATPPPAHPMTLPSTQSIQVPTGSTQPVSYVNPTFSHYPNASYIPPVAPPILPVASASTSNLPTNHVVPAHSVSISPAPPLHSGHQLKSINMRIEPRGRSFKLDYRDGVKCWAMRLVPGEKEIHVDQVLFISDEEEESSDEEGDEEPEGKHEEEEEESMEVDMPAKNGRKKGKGKGRGRPKKVTRAVAAKAKDLTAKKKKQKVGPIQVKLNGSAIKEREDEGGKWTINPLAGSNVLEIGETGGLVWKVYIQRMGDA</sequence>
<dbReference type="SUPFAM" id="SSF47370">
    <property type="entry name" value="Bromodomain"/>
    <property type="match status" value="2"/>
</dbReference>
<comment type="subcellular location">
    <subcellularLocation>
        <location evidence="1">Nucleus</location>
    </subcellularLocation>
</comment>
<keyword evidence="4" id="KW-0805">Transcription regulation</keyword>
<feature type="compositionally biased region" description="Polar residues" evidence="9">
    <location>
        <begin position="318"/>
        <end position="333"/>
    </location>
</feature>
<evidence type="ECO:0000313" key="12">
    <source>
        <dbReference type="Proteomes" id="UP000076154"/>
    </source>
</evidence>
<keyword evidence="7" id="KW-0539">Nucleus</keyword>
<keyword evidence="2" id="KW-0677">Repeat</keyword>
<dbReference type="GO" id="GO:0016586">
    <property type="term" value="C:RSC-type complex"/>
    <property type="evidence" value="ECO:0007669"/>
    <property type="project" value="InterPro"/>
</dbReference>
<feature type="compositionally biased region" description="Low complexity" evidence="9">
    <location>
        <begin position="29"/>
        <end position="42"/>
    </location>
</feature>
<dbReference type="PANTHER" id="PTHR16062">
    <property type="entry name" value="SWI/SNF-RELATED"/>
    <property type="match status" value="1"/>
</dbReference>
<evidence type="ECO:0000256" key="9">
    <source>
        <dbReference type="SAM" id="MobiDB-lite"/>
    </source>
</evidence>